<name>A0A5N5HXS0_9ROSA</name>
<reference evidence="1 2" key="3">
    <citation type="submission" date="2019-11" db="EMBL/GenBank/DDBJ databases">
        <title>A de novo genome assembly of a pear dwarfing rootstock.</title>
        <authorList>
            <person name="Wang F."/>
            <person name="Wang J."/>
            <person name="Li S."/>
            <person name="Zhang Y."/>
            <person name="Fang M."/>
            <person name="Ma L."/>
            <person name="Zhao Y."/>
            <person name="Jiang S."/>
        </authorList>
    </citation>
    <scope>NUCLEOTIDE SEQUENCE [LARGE SCALE GENOMIC DNA]</scope>
    <source>
        <strain evidence="1">S2</strain>
        <tissue evidence="1">Leaf</tissue>
    </source>
</reference>
<gene>
    <name evidence="1" type="ORF">D8674_008501</name>
</gene>
<evidence type="ECO:0000313" key="1">
    <source>
        <dbReference type="EMBL" id="KAB2630982.1"/>
    </source>
</evidence>
<keyword evidence="2" id="KW-1185">Reference proteome</keyword>
<reference evidence="2" key="2">
    <citation type="submission" date="2019-10" db="EMBL/GenBank/DDBJ databases">
        <title>A de novo genome assembly of a pear dwarfing rootstock.</title>
        <authorList>
            <person name="Wang F."/>
            <person name="Wang J."/>
            <person name="Li S."/>
            <person name="Zhang Y."/>
            <person name="Fang M."/>
            <person name="Ma L."/>
            <person name="Zhao Y."/>
            <person name="Jiang S."/>
        </authorList>
    </citation>
    <scope>NUCLEOTIDE SEQUENCE [LARGE SCALE GENOMIC DNA]</scope>
</reference>
<reference evidence="1 2" key="1">
    <citation type="submission" date="2019-09" db="EMBL/GenBank/DDBJ databases">
        <authorList>
            <person name="Ou C."/>
        </authorList>
    </citation>
    <scope>NUCLEOTIDE SEQUENCE [LARGE SCALE GENOMIC DNA]</scope>
    <source>
        <strain evidence="1">S2</strain>
        <tissue evidence="1">Leaf</tissue>
    </source>
</reference>
<dbReference type="Proteomes" id="UP000327157">
    <property type="component" value="Chromosome 12"/>
</dbReference>
<comment type="caution">
    <text evidence="1">The sequence shown here is derived from an EMBL/GenBank/DDBJ whole genome shotgun (WGS) entry which is preliminary data.</text>
</comment>
<dbReference type="EMBL" id="SMOL01000143">
    <property type="protein sequence ID" value="KAB2630982.1"/>
    <property type="molecule type" value="Genomic_DNA"/>
</dbReference>
<accession>A0A5N5HXS0</accession>
<evidence type="ECO:0000313" key="2">
    <source>
        <dbReference type="Proteomes" id="UP000327157"/>
    </source>
</evidence>
<protein>
    <submittedName>
        <fullName evidence="1">Uncharacterized protein</fullName>
    </submittedName>
</protein>
<organism evidence="1 2">
    <name type="scientific">Pyrus ussuriensis x Pyrus communis</name>
    <dbReference type="NCBI Taxonomy" id="2448454"/>
    <lineage>
        <taxon>Eukaryota</taxon>
        <taxon>Viridiplantae</taxon>
        <taxon>Streptophyta</taxon>
        <taxon>Embryophyta</taxon>
        <taxon>Tracheophyta</taxon>
        <taxon>Spermatophyta</taxon>
        <taxon>Magnoliopsida</taxon>
        <taxon>eudicotyledons</taxon>
        <taxon>Gunneridae</taxon>
        <taxon>Pentapetalae</taxon>
        <taxon>rosids</taxon>
        <taxon>fabids</taxon>
        <taxon>Rosales</taxon>
        <taxon>Rosaceae</taxon>
        <taxon>Amygdaloideae</taxon>
        <taxon>Maleae</taxon>
        <taxon>Pyrus</taxon>
    </lineage>
</organism>
<proteinExistence type="predicted"/>
<sequence length="323" mass="36574">MIATWSDSDDQAFVSSDNEEEIVAFVAYVDGACSSENDVLADDTNVSSSHELSSLYESLFDEMRVSALDNVELTKMISVIIWDNLPVTGAIRSYDLIEKYKLHRYDMKAYHREAYVDSFTSLVKGQVSKSHLKLFYKIWSNFLCRNVLGSSNNGLNNVMSVVAQGQPRPVLPPNVSQEKKIAYLESKINSLRKQFVDFSQSASLPLPSLQPPKLVPHRPVDLSFISYHIVASSSHSSAVVAKMATKGKRVSINVHIFLMKMKMKKALVMVYTLEMFLLKMSLLLDLMSTQMTHHNQRSYRFMGEHLYGFNMQVLWGSFLSVES</sequence>
<dbReference type="AlphaFoldDB" id="A0A5N5HXS0"/>